<organism evidence="1 2">
    <name type="scientific">Anaerostipes rhamnosivorans</name>
    <dbReference type="NCBI Taxonomy" id="1229621"/>
    <lineage>
        <taxon>Bacteria</taxon>
        <taxon>Bacillati</taxon>
        <taxon>Bacillota</taxon>
        <taxon>Clostridia</taxon>
        <taxon>Lachnospirales</taxon>
        <taxon>Lachnospiraceae</taxon>
        <taxon>Anaerostipes</taxon>
    </lineage>
</organism>
<dbReference type="EMBL" id="CP040058">
    <property type="protein sequence ID" value="QCP34217.1"/>
    <property type="molecule type" value="Genomic_DNA"/>
</dbReference>
<name>A0A4P8ICG4_9FIRM</name>
<proteinExistence type="predicted"/>
<dbReference type="AlphaFoldDB" id="A0A4P8ICG4"/>
<keyword evidence="2" id="KW-1185">Reference proteome</keyword>
<reference evidence="1 2" key="1">
    <citation type="submission" date="2019-05" db="EMBL/GenBank/DDBJ databases">
        <title>Complete genome sequencing of Anaerostipes rhamnosivorans.</title>
        <authorList>
            <person name="Bui T.P.N."/>
            <person name="de Vos W.M."/>
        </authorList>
    </citation>
    <scope>NUCLEOTIDE SEQUENCE [LARGE SCALE GENOMIC DNA]</scope>
    <source>
        <strain evidence="1 2">1y2</strain>
    </source>
</reference>
<evidence type="ECO:0000313" key="2">
    <source>
        <dbReference type="Proteomes" id="UP000298653"/>
    </source>
</evidence>
<dbReference type="KEGG" id="arf:AR1Y2_0763"/>
<sequence>MALKISITPFFFKTRNFTKNHKKSFLGHRIMDTEFCQSGAGI</sequence>
<accession>A0A4P8ICG4</accession>
<evidence type="ECO:0000313" key="1">
    <source>
        <dbReference type="EMBL" id="QCP34217.1"/>
    </source>
</evidence>
<gene>
    <name evidence="1" type="ORF">AR1Y2_0763</name>
</gene>
<dbReference type="Proteomes" id="UP000298653">
    <property type="component" value="Chromosome"/>
</dbReference>
<protein>
    <submittedName>
        <fullName evidence="1">Uncharacterized protein</fullName>
    </submittedName>
</protein>